<feature type="region of interest" description="Disordered" evidence="6">
    <location>
        <begin position="100"/>
        <end position="119"/>
    </location>
</feature>
<dbReference type="RefSeq" id="XP_002175791.2">
    <property type="nucleotide sequence ID" value="XM_002175755.2"/>
</dbReference>
<dbReference type="STRING" id="402676.B6K7J4"/>
<dbReference type="GO" id="GO:0008270">
    <property type="term" value="F:zinc ion binding"/>
    <property type="evidence" value="ECO:0007669"/>
    <property type="project" value="InterPro"/>
</dbReference>
<name>B6K7J4_SCHJY</name>
<evidence type="ECO:0000256" key="6">
    <source>
        <dbReference type="SAM" id="MobiDB-lite"/>
    </source>
</evidence>
<accession>B6K7J4</accession>
<evidence type="ECO:0000259" key="7">
    <source>
        <dbReference type="PROSITE" id="PS50048"/>
    </source>
</evidence>
<dbReference type="JaponicusDB" id="SJAG_05337"/>
<feature type="compositionally biased region" description="Low complexity" evidence="6">
    <location>
        <begin position="104"/>
        <end position="119"/>
    </location>
</feature>
<dbReference type="CDD" id="cd00067">
    <property type="entry name" value="GAL4"/>
    <property type="match status" value="1"/>
</dbReference>
<dbReference type="InterPro" id="IPR050815">
    <property type="entry name" value="TF_fung"/>
</dbReference>
<dbReference type="InterPro" id="IPR001138">
    <property type="entry name" value="Zn2Cys6_DnaBD"/>
</dbReference>
<dbReference type="PROSITE" id="PS50048">
    <property type="entry name" value="ZN2_CY6_FUNGAL_2"/>
    <property type="match status" value="1"/>
</dbReference>
<dbReference type="SMART" id="SM00066">
    <property type="entry name" value="GAL4"/>
    <property type="match status" value="1"/>
</dbReference>
<dbReference type="GO" id="GO:0005634">
    <property type="term" value="C:nucleus"/>
    <property type="evidence" value="ECO:0007669"/>
    <property type="project" value="UniProtKB-SubCell"/>
</dbReference>
<dbReference type="OrthoDB" id="5370478at2759"/>
<keyword evidence="2" id="KW-0479">Metal-binding</keyword>
<protein>
    <recommendedName>
        <fullName evidence="7">Zn(2)-C6 fungal-type domain-containing protein</fullName>
    </recommendedName>
</protein>
<evidence type="ECO:0000256" key="2">
    <source>
        <dbReference type="ARBA" id="ARBA00022723"/>
    </source>
</evidence>
<dbReference type="Pfam" id="PF04082">
    <property type="entry name" value="Fungal_trans"/>
    <property type="match status" value="1"/>
</dbReference>
<dbReference type="SMART" id="SM00906">
    <property type="entry name" value="Fungal_trans"/>
    <property type="match status" value="1"/>
</dbReference>
<reference evidence="8 9" key="1">
    <citation type="journal article" date="2011" name="Science">
        <title>Comparative functional genomics of the fission yeasts.</title>
        <authorList>
            <person name="Rhind N."/>
            <person name="Chen Z."/>
            <person name="Yassour M."/>
            <person name="Thompson D.A."/>
            <person name="Haas B.J."/>
            <person name="Habib N."/>
            <person name="Wapinski I."/>
            <person name="Roy S."/>
            <person name="Lin M.F."/>
            <person name="Heiman D.I."/>
            <person name="Young S.K."/>
            <person name="Furuya K."/>
            <person name="Guo Y."/>
            <person name="Pidoux A."/>
            <person name="Chen H.M."/>
            <person name="Robbertse B."/>
            <person name="Goldberg J.M."/>
            <person name="Aoki K."/>
            <person name="Bayne E.H."/>
            <person name="Berlin A.M."/>
            <person name="Desjardins C.A."/>
            <person name="Dobbs E."/>
            <person name="Dukaj L."/>
            <person name="Fan L."/>
            <person name="FitzGerald M.G."/>
            <person name="French C."/>
            <person name="Gujja S."/>
            <person name="Hansen K."/>
            <person name="Keifenheim D."/>
            <person name="Levin J.Z."/>
            <person name="Mosher R.A."/>
            <person name="Mueller C.A."/>
            <person name="Pfiffner J."/>
            <person name="Priest M."/>
            <person name="Russ C."/>
            <person name="Smialowska A."/>
            <person name="Swoboda P."/>
            <person name="Sykes S.M."/>
            <person name="Vaughn M."/>
            <person name="Vengrova S."/>
            <person name="Yoder R."/>
            <person name="Zeng Q."/>
            <person name="Allshire R."/>
            <person name="Baulcombe D."/>
            <person name="Birren B.W."/>
            <person name="Brown W."/>
            <person name="Ekwall K."/>
            <person name="Kellis M."/>
            <person name="Leatherwood J."/>
            <person name="Levin H."/>
            <person name="Margalit H."/>
            <person name="Martienssen R."/>
            <person name="Nieduszynski C.A."/>
            <person name="Spatafora J.W."/>
            <person name="Friedman N."/>
            <person name="Dalgaard J.Z."/>
            <person name="Baumann P."/>
            <person name="Niki H."/>
            <person name="Regev A."/>
            <person name="Nusbaum C."/>
        </authorList>
    </citation>
    <scope>NUCLEOTIDE SEQUENCE [LARGE SCALE GENOMIC DNA]</scope>
    <source>
        <strain evidence="9">yFS275 / FY16936</strain>
    </source>
</reference>
<dbReference type="AlphaFoldDB" id="B6K7J4"/>
<evidence type="ECO:0000313" key="9">
    <source>
        <dbReference type="Proteomes" id="UP000001744"/>
    </source>
</evidence>
<dbReference type="Proteomes" id="UP000001744">
    <property type="component" value="Unassembled WGS sequence"/>
</dbReference>
<dbReference type="Gene3D" id="4.10.240.10">
    <property type="entry name" value="Zn(2)-C6 fungal-type DNA-binding domain"/>
    <property type="match status" value="1"/>
</dbReference>
<evidence type="ECO:0000256" key="1">
    <source>
        <dbReference type="ARBA" id="ARBA00004123"/>
    </source>
</evidence>
<organism evidence="8 9">
    <name type="scientific">Schizosaccharomyces japonicus (strain yFS275 / FY16936)</name>
    <name type="common">Fission yeast</name>
    <dbReference type="NCBI Taxonomy" id="402676"/>
    <lineage>
        <taxon>Eukaryota</taxon>
        <taxon>Fungi</taxon>
        <taxon>Dikarya</taxon>
        <taxon>Ascomycota</taxon>
        <taxon>Taphrinomycotina</taxon>
        <taxon>Schizosaccharomycetes</taxon>
        <taxon>Schizosaccharomycetales</taxon>
        <taxon>Schizosaccharomycetaceae</taxon>
        <taxon>Schizosaccharomyces</taxon>
    </lineage>
</organism>
<dbReference type="PANTHER" id="PTHR47338:SF25">
    <property type="entry name" value="TRANSCRIPTION FACTOR"/>
    <property type="match status" value="1"/>
</dbReference>
<keyword evidence="5" id="KW-0539">Nucleus</keyword>
<dbReference type="GO" id="GO:0006351">
    <property type="term" value="P:DNA-templated transcription"/>
    <property type="evidence" value="ECO:0007669"/>
    <property type="project" value="InterPro"/>
</dbReference>
<dbReference type="SUPFAM" id="SSF57701">
    <property type="entry name" value="Zn2/Cys6 DNA-binding domain"/>
    <property type="match status" value="1"/>
</dbReference>
<feature type="region of interest" description="Disordered" evidence="6">
    <location>
        <begin position="44"/>
        <end position="78"/>
    </location>
</feature>
<dbReference type="CDD" id="cd12148">
    <property type="entry name" value="fungal_TF_MHR"/>
    <property type="match status" value="1"/>
</dbReference>
<dbReference type="GO" id="GO:0000981">
    <property type="term" value="F:DNA-binding transcription factor activity, RNA polymerase II-specific"/>
    <property type="evidence" value="ECO:0007669"/>
    <property type="project" value="InterPro"/>
</dbReference>
<dbReference type="PANTHER" id="PTHR47338">
    <property type="entry name" value="ZN(II)2CYS6 TRANSCRIPTION FACTOR (EUROFUNG)-RELATED"/>
    <property type="match status" value="1"/>
</dbReference>
<evidence type="ECO:0000313" key="8">
    <source>
        <dbReference type="EMBL" id="EEB09498.2"/>
    </source>
</evidence>
<evidence type="ECO:0000256" key="4">
    <source>
        <dbReference type="ARBA" id="ARBA00023163"/>
    </source>
</evidence>
<dbReference type="EMBL" id="KE651168">
    <property type="protein sequence ID" value="EEB09498.2"/>
    <property type="molecule type" value="Genomic_DNA"/>
</dbReference>
<keyword evidence="3" id="KW-0805">Transcription regulation</keyword>
<keyword evidence="9" id="KW-1185">Reference proteome</keyword>
<evidence type="ECO:0000256" key="3">
    <source>
        <dbReference type="ARBA" id="ARBA00023015"/>
    </source>
</evidence>
<dbReference type="eggNOG" id="ENOG502QS5N">
    <property type="taxonomic scope" value="Eukaryota"/>
</dbReference>
<proteinExistence type="predicted"/>
<dbReference type="InterPro" id="IPR036864">
    <property type="entry name" value="Zn2-C6_fun-type_DNA-bd_sf"/>
</dbReference>
<dbReference type="HOGENOM" id="CLU_400180_0_0_1"/>
<comment type="subcellular location">
    <subcellularLocation>
        <location evidence="1">Nucleus</location>
    </subcellularLocation>
</comment>
<dbReference type="GeneID" id="7051497"/>
<dbReference type="VEuPathDB" id="FungiDB:SJAG_05337"/>
<evidence type="ECO:0000256" key="5">
    <source>
        <dbReference type="ARBA" id="ARBA00023242"/>
    </source>
</evidence>
<feature type="domain" description="Zn(2)-C6 fungal-type" evidence="7">
    <location>
        <begin position="7"/>
        <end position="39"/>
    </location>
</feature>
<dbReference type="InterPro" id="IPR007219">
    <property type="entry name" value="XnlR_reg_dom"/>
</dbReference>
<dbReference type="GO" id="GO:0003677">
    <property type="term" value="F:DNA binding"/>
    <property type="evidence" value="ECO:0007669"/>
    <property type="project" value="InterPro"/>
</dbReference>
<sequence length="688" mass="77229">MCRTRRACDACRKQKFKCAKLSSNTRCRMCVVYNRECSYNYQRKPRKKRGTSSASGANPKPASANDTDSAVVPADANAGSTPTNSSLFVGAAAAKQNVSQTQLSPPISNSASTTSSSQLPTFNTYSATQPSAYECSNALLLTSSDQQLCSDLCTPFASGPAAAPLPRQEPSFVVVDLPSKEALRSACIKFFISFPPLFTINRTTLLQRVEHGSASPALLFCILAVTVPLMEPFGVDSKFLDHRLYGQQASRMLVQASRNPNLEFLQATLIMCKYEWNIAEYQKAWHRLGLAIDTMYALRLHLEVPANMPVVEQESMRRTVWCCFILDRIFSTGRNRPFRVHLNKIRISLPASVTNLLPPSVVDPLQASLYNSNKTILAATTELLALWSDINAWVYNKYKDSDFKPPWDPTSTYATLLQKLHQWHQALPPLLRYTAGNVRICLSHFSDVAYPFMHILFFACKIYLMREYVPVNAMETPRYVGPPHNLHPFGAAPSGYWYRTTEEMFLSAHAILYLLEQSLHYNKAPPDPFITFCVFMGIAANIHLATFPHLCPSISLSPPERLSLAIAHLRKMSGVWNSVRDFYEMLLLFAELCARYRSELAKRKLALAESYGLKDAEMDPALGMEPSNFHYILLFDSSSSSYVGNELFDNLPSSESILEREEEIINKLFEFGYLHNVTSKSTDLKHEG</sequence>
<gene>
    <name evidence="8" type="ORF">SJAG_05337</name>
</gene>
<keyword evidence="4" id="KW-0804">Transcription</keyword>
<dbReference type="PROSITE" id="PS00463">
    <property type="entry name" value="ZN2_CY6_FUNGAL_1"/>
    <property type="match status" value="1"/>
</dbReference>